<sequence>MYGIDSHNNKDRDFTIEDNKHQEFAFSPFKRQITLSKVAPVNLESEKFKSEQLNEAEISLHLTDNQENKLSALLYDHKGAFASDKEPLGAIIRREGDICHRGSSK</sequence>
<name>A0A9Q3Q9D5_9BASI</name>
<dbReference type="EMBL" id="AVOT02139373">
    <property type="protein sequence ID" value="MBW0590631.1"/>
    <property type="molecule type" value="Genomic_DNA"/>
</dbReference>
<dbReference type="AlphaFoldDB" id="A0A9Q3Q9D5"/>
<gene>
    <name evidence="1" type="ORF">O181_130346</name>
</gene>
<dbReference type="Proteomes" id="UP000765509">
    <property type="component" value="Unassembled WGS sequence"/>
</dbReference>
<protein>
    <submittedName>
        <fullName evidence="1">Uncharacterized protein</fullName>
    </submittedName>
</protein>
<organism evidence="1 2">
    <name type="scientific">Austropuccinia psidii MF-1</name>
    <dbReference type="NCBI Taxonomy" id="1389203"/>
    <lineage>
        <taxon>Eukaryota</taxon>
        <taxon>Fungi</taxon>
        <taxon>Dikarya</taxon>
        <taxon>Basidiomycota</taxon>
        <taxon>Pucciniomycotina</taxon>
        <taxon>Pucciniomycetes</taxon>
        <taxon>Pucciniales</taxon>
        <taxon>Sphaerophragmiaceae</taxon>
        <taxon>Austropuccinia</taxon>
    </lineage>
</organism>
<comment type="caution">
    <text evidence="1">The sequence shown here is derived from an EMBL/GenBank/DDBJ whole genome shotgun (WGS) entry which is preliminary data.</text>
</comment>
<evidence type="ECO:0000313" key="1">
    <source>
        <dbReference type="EMBL" id="MBW0590631.1"/>
    </source>
</evidence>
<accession>A0A9Q3Q9D5</accession>
<evidence type="ECO:0000313" key="2">
    <source>
        <dbReference type="Proteomes" id="UP000765509"/>
    </source>
</evidence>
<keyword evidence="2" id="KW-1185">Reference proteome</keyword>
<proteinExistence type="predicted"/>
<reference evidence="1" key="1">
    <citation type="submission" date="2021-03" db="EMBL/GenBank/DDBJ databases">
        <title>Draft genome sequence of rust myrtle Austropuccinia psidii MF-1, a brazilian biotype.</title>
        <authorList>
            <person name="Quecine M.C."/>
            <person name="Pachon D.M.R."/>
            <person name="Bonatelli M.L."/>
            <person name="Correr F.H."/>
            <person name="Franceschini L.M."/>
            <person name="Leite T.F."/>
            <person name="Margarido G.R.A."/>
            <person name="Almeida C.A."/>
            <person name="Ferrarezi J.A."/>
            <person name="Labate C.A."/>
        </authorList>
    </citation>
    <scope>NUCLEOTIDE SEQUENCE</scope>
    <source>
        <strain evidence="1">MF-1</strain>
    </source>
</reference>